<keyword evidence="3" id="KW-1185">Reference proteome</keyword>
<dbReference type="OrthoDB" id="8922241at2759"/>
<feature type="compositionally biased region" description="Low complexity" evidence="1">
    <location>
        <begin position="202"/>
        <end position="215"/>
    </location>
</feature>
<protein>
    <submittedName>
        <fullName evidence="2">Uncharacterized protein</fullName>
    </submittedName>
</protein>
<feature type="compositionally biased region" description="Low complexity" evidence="1">
    <location>
        <begin position="118"/>
        <end position="134"/>
    </location>
</feature>
<evidence type="ECO:0000313" key="3">
    <source>
        <dbReference type="Proteomes" id="UP000813824"/>
    </source>
</evidence>
<feature type="compositionally biased region" description="Basic and acidic residues" evidence="1">
    <location>
        <begin position="81"/>
        <end position="101"/>
    </location>
</feature>
<evidence type="ECO:0000256" key="1">
    <source>
        <dbReference type="SAM" id="MobiDB-lite"/>
    </source>
</evidence>
<feature type="region of interest" description="Disordered" evidence="1">
    <location>
        <begin position="165"/>
        <end position="222"/>
    </location>
</feature>
<gene>
    <name evidence="2" type="ORF">BXZ70DRAFT_904752</name>
</gene>
<organism evidence="2 3">
    <name type="scientific">Cristinia sonorae</name>
    <dbReference type="NCBI Taxonomy" id="1940300"/>
    <lineage>
        <taxon>Eukaryota</taxon>
        <taxon>Fungi</taxon>
        <taxon>Dikarya</taxon>
        <taxon>Basidiomycota</taxon>
        <taxon>Agaricomycotina</taxon>
        <taxon>Agaricomycetes</taxon>
        <taxon>Agaricomycetidae</taxon>
        <taxon>Agaricales</taxon>
        <taxon>Pleurotineae</taxon>
        <taxon>Stephanosporaceae</taxon>
        <taxon>Cristinia</taxon>
    </lineage>
</organism>
<dbReference type="EMBL" id="JAEVFJ010000005">
    <property type="protein sequence ID" value="KAH8104580.1"/>
    <property type="molecule type" value="Genomic_DNA"/>
</dbReference>
<dbReference type="Proteomes" id="UP000813824">
    <property type="component" value="Unassembled WGS sequence"/>
</dbReference>
<evidence type="ECO:0000313" key="2">
    <source>
        <dbReference type="EMBL" id="KAH8104580.1"/>
    </source>
</evidence>
<feature type="region of interest" description="Disordered" evidence="1">
    <location>
        <begin position="50"/>
        <end position="152"/>
    </location>
</feature>
<feature type="compositionally biased region" description="Polar residues" evidence="1">
    <location>
        <begin position="135"/>
        <end position="152"/>
    </location>
</feature>
<dbReference type="AlphaFoldDB" id="A0A8K0XSS7"/>
<proteinExistence type="predicted"/>
<name>A0A8K0XSS7_9AGAR</name>
<accession>A0A8K0XSS7</accession>
<feature type="compositionally biased region" description="Acidic residues" evidence="1">
    <location>
        <begin position="165"/>
        <end position="180"/>
    </location>
</feature>
<sequence>MSSPVFDKTFSEYLEIPSLKEYGPAYEWYPTHDNSLGFYSQELSFYSSESPLTSSLSEFSPTQSDFDHDSSDVHSASGSDSRSEPEQEDLKPFIGHDEHSVSPHLANDTPYMPPSALESSEPSSHSSTTPTQHQNDGQSSSDDITSAQRASRQKANANLAILYDGDSDLDADGESDDGGDEYIPSPRIQPRDRRTFKYAYASPRSQSPTSSTSSSEPRFGYPDLSKEAIFRRTKPRHEQSSAPIDVDRMLGTSGRWRCPHPHCHYVQKNRRMPDFKRHLQTHTRFLEPEKWICCGVPIPQADSTTIATSAVTPFAGEDMVGGCWKVFSRRDALKRHLDNKNIPCLGNLNGPWMPGNRPPPL</sequence>
<reference evidence="2" key="1">
    <citation type="journal article" date="2021" name="New Phytol.">
        <title>Evolutionary innovations through gain and loss of genes in the ectomycorrhizal Boletales.</title>
        <authorList>
            <person name="Wu G."/>
            <person name="Miyauchi S."/>
            <person name="Morin E."/>
            <person name="Kuo A."/>
            <person name="Drula E."/>
            <person name="Varga T."/>
            <person name="Kohler A."/>
            <person name="Feng B."/>
            <person name="Cao Y."/>
            <person name="Lipzen A."/>
            <person name="Daum C."/>
            <person name="Hundley H."/>
            <person name="Pangilinan J."/>
            <person name="Johnson J."/>
            <person name="Barry K."/>
            <person name="LaButti K."/>
            <person name="Ng V."/>
            <person name="Ahrendt S."/>
            <person name="Min B."/>
            <person name="Choi I.G."/>
            <person name="Park H."/>
            <person name="Plett J.M."/>
            <person name="Magnuson J."/>
            <person name="Spatafora J.W."/>
            <person name="Nagy L.G."/>
            <person name="Henrissat B."/>
            <person name="Grigoriev I.V."/>
            <person name="Yang Z.L."/>
            <person name="Xu J."/>
            <person name="Martin F.M."/>
        </authorList>
    </citation>
    <scope>NUCLEOTIDE SEQUENCE</scope>
    <source>
        <strain evidence="2">KKN 215</strain>
    </source>
</reference>
<feature type="compositionally biased region" description="Low complexity" evidence="1">
    <location>
        <begin position="50"/>
        <end position="64"/>
    </location>
</feature>
<comment type="caution">
    <text evidence="2">The sequence shown here is derived from an EMBL/GenBank/DDBJ whole genome shotgun (WGS) entry which is preliminary data.</text>
</comment>